<name>A0A8H3U0F5_9TREE</name>
<feature type="transmembrane region" description="Helical" evidence="6">
    <location>
        <begin position="158"/>
        <end position="177"/>
    </location>
</feature>
<feature type="transmembrane region" description="Helical" evidence="6">
    <location>
        <begin position="217"/>
        <end position="237"/>
    </location>
</feature>
<evidence type="ECO:0000313" key="9">
    <source>
        <dbReference type="Proteomes" id="UP000620104"/>
    </source>
</evidence>
<keyword evidence="3 6" id="KW-0812">Transmembrane</keyword>
<comment type="caution">
    <text evidence="8">The sequence shown here is derived from an EMBL/GenBank/DDBJ whole genome shotgun (WGS) entry which is preliminary data.</text>
</comment>
<evidence type="ECO:0000256" key="2">
    <source>
        <dbReference type="ARBA" id="ARBA00010992"/>
    </source>
</evidence>
<feature type="transmembrane region" description="Helical" evidence="6">
    <location>
        <begin position="405"/>
        <end position="426"/>
    </location>
</feature>
<dbReference type="InterPro" id="IPR005829">
    <property type="entry name" value="Sugar_transporter_CS"/>
</dbReference>
<dbReference type="EMBL" id="BLZA01000058">
    <property type="protein sequence ID" value="GHJ90291.1"/>
    <property type="molecule type" value="Genomic_DNA"/>
</dbReference>
<evidence type="ECO:0000256" key="4">
    <source>
        <dbReference type="ARBA" id="ARBA00022989"/>
    </source>
</evidence>
<dbReference type="Pfam" id="PF00083">
    <property type="entry name" value="Sugar_tr"/>
    <property type="match status" value="1"/>
</dbReference>
<dbReference type="GO" id="GO:0005351">
    <property type="term" value="F:carbohydrate:proton symporter activity"/>
    <property type="evidence" value="ECO:0007669"/>
    <property type="project" value="TreeGrafter"/>
</dbReference>
<comment type="similarity">
    <text evidence="2">Belongs to the major facilitator superfamily. Sugar transporter (TC 2.A.1.1) family.</text>
</comment>
<dbReference type="PROSITE" id="PS00217">
    <property type="entry name" value="SUGAR_TRANSPORT_2"/>
    <property type="match status" value="1"/>
</dbReference>
<dbReference type="AlphaFoldDB" id="A0A8H3U0F5"/>
<dbReference type="PANTHER" id="PTHR48022:SF33">
    <property type="entry name" value="SUGAR PERMEASE, PUTATIVE (AFU_ORTHOLOGUE AFUA_6G12040)-RELATED"/>
    <property type="match status" value="1"/>
</dbReference>
<dbReference type="SUPFAM" id="SSF103473">
    <property type="entry name" value="MFS general substrate transporter"/>
    <property type="match status" value="1"/>
</dbReference>
<feature type="transmembrane region" description="Helical" evidence="6">
    <location>
        <begin position="82"/>
        <end position="109"/>
    </location>
</feature>
<dbReference type="PANTHER" id="PTHR48022">
    <property type="entry name" value="PLASTIDIC GLUCOSE TRANSPORTER 4"/>
    <property type="match status" value="1"/>
</dbReference>
<evidence type="ECO:0000313" key="8">
    <source>
        <dbReference type="EMBL" id="GHJ90291.1"/>
    </source>
</evidence>
<dbReference type="Proteomes" id="UP000620104">
    <property type="component" value="Unassembled WGS sequence"/>
</dbReference>
<dbReference type="Gene3D" id="1.20.1250.20">
    <property type="entry name" value="MFS general substrate transporter like domains"/>
    <property type="match status" value="1"/>
</dbReference>
<evidence type="ECO:0000259" key="7">
    <source>
        <dbReference type="PROSITE" id="PS50850"/>
    </source>
</evidence>
<evidence type="ECO:0000256" key="1">
    <source>
        <dbReference type="ARBA" id="ARBA00004141"/>
    </source>
</evidence>
<feature type="transmembrane region" description="Helical" evidence="6">
    <location>
        <begin position="257"/>
        <end position="279"/>
    </location>
</feature>
<dbReference type="GO" id="GO:0016020">
    <property type="term" value="C:membrane"/>
    <property type="evidence" value="ECO:0007669"/>
    <property type="project" value="UniProtKB-SubCell"/>
</dbReference>
<dbReference type="InterPro" id="IPR036259">
    <property type="entry name" value="MFS_trans_sf"/>
</dbReference>
<gene>
    <name evidence="8" type="ORF">NliqN6_6693</name>
</gene>
<evidence type="ECO:0000256" key="5">
    <source>
        <dbReference type="ARBA" id="ARBA00023136"/>
    </source>
</evidence>
<keyword evidence="4 6" id="KW-1133">Transmembrane helix</keyword>
<reference evidence="8" key="1">
    <citation type="submission" date="2020-07" db="EMBL/GenBank/DDBJ databases">
        <title>Draft Genome Sequence of a Deep-Sea Yeast, Naganishia (Cryptococcus) liquefaciens strain N6.</title>
        <authorList>
            <person name="Han Y.W."/>
            <person name="Kajitani R."/>
            <person name="Morimoto H."/>
            <person name="Parhat M."/>
            <person name="Tsubouchi H."/>
            <person name="Bakenova O."/>
            <person name="Ogata M."/>
            <person name="Argunhan B."/>
            <person name="Aoki R."/>
            <person name="Kajiwara S."/>
            <person name="Itoh T."/>
            <person name="Iwasaki H."/>
        </authorList>
    </citation>
    <scope>NUCLEOTIDE SEQUENCE</scope>
    <source>
        <strain evidence="8">N6</strain>
    </source>
</reference>
<protein>
    <recommendedName>
        <fullName evidence="7">Major facilitator superfamily (MFS) profile domain-containing protein</fullName>
    </recommendedName>
</protein>
<keyword evidence="9" id="KW-1185">Reference proteome</keyword>
<feature type="transmembrane region" description="Helical" evidence="6">
    <location>
        <begin position="473"/>
        <end position="493"/>
    </location>
</feature>
<dbReference type="InterPro" id="IPR005828">
    <property type="entry name" value="MFS_sugar_transport-like"/>
</dbReference>
<evidence type="ECO:0000256" key="6">
    <source>
        <dbReference type="SAM" id="Phobius"/>
    </source>
</evidence>
<dbReference type="InterPro" id="IPR050360">
    <property type="entry name" value="MFS_Sugar_Transporters"/>
</dbReference>
<accession>A0A8H3U0F5</accession>
<feature type="transmembrane region" description="Helical" evidence="6">
    <location>
        <begin position="129"/>
        <end position="151"/>
    </location>
</feature>
<comment type="subcellular location">
    <subcellularLocation>
        <location evidence="1">Membrane</location>
        <topology evidence="1">Multi-pass membrane protein</topology>
    </subcellularLocation>
</comment>
<keyword evidence="5 6" id="KW-0472">Membrane</keyword>
<dbReference type="InterPro" id="IPR020846">
    <property type="entry name" value="MFS_dom"/>
</dbReference>
<feature type="transmembrane region" description="Helical" evidence="6">
    <location>
        <begin position="505"/>
        <end position="525"/>
    </location>
</feature>
<evidence type="ECO:0000256" key="3">
    <source>
        <dbReference type="ARBA" id="ARBA00022692"/>
    </source>
</evidence>
<feature type="transmembrane region" description="Helical" evidence="6">
    <location>
        <begin position="183"/>
        <end position="205"/>
    </location>
</feature>
<sequence length="569" mass="61376">MSALDDIKDDYKHEMQHVEELGGDLRPVGTTNDIEYPQALRDMPDAPSMGTLKTGLDLQQSDMHLSLGAAFKENWRMFACALPYLIAAMGTGIDGGLSGITVSMPAFLIKFGEFNPVTKSLFLPSLWKGLWDSMVALGVAIGAMSSGYLLDRFGPQKVVIAASIFFVACPVMIQTFATSRVMMLVGKLLGGIPQGMFNVAAANFVSEATNLRMRGPVSALLPLSAIGGVALGLTIGFERISYVKSDWLSWRLALLMQIVPPIVCCITLPFATTSPIYLIKKGRTEQATKSVRTLYGPAADVPARLAIIQQAVAIEREEAARIGASSYKDLVTTAIARKRTFASCWLWFTYQANGQVFIASGLYFLIITGMDITTAFTISVCFLSLSALINIGSGSVINKIGRRSAFIYGNLIYMAIMAILGGLHWAKGHSGQLAVAVMINIAVAAQQLGGGAPTYTLLNEISSLRLRAKTQSVAIAFNFVLNWAWNLVTPYIYQPGPGNANLGAASAFIFVGTTGLCLIPAFFLIPETNGRTVVQMDLLYESKVPIRKFAQTDIAALEKLHAREHNATA</sequence>
<dbReference type="OrthoDB" id="6612291at2759"/>
<feature type="transmembrane region" description="Helical" evidence="6">
    <location>
        <begin position="432"/>
        <end position="452"/>
    </location>
</feature>
<feature type="transmembrane region" description="Helical" evidence="6">
    <location>
        <begin position="345"/>
        <end position="366"/>
    </location>
</feature>
<proteinExistence type="inferred from homology"/>
<feature type="transmembrane region" description="Helical" evidence="6">
    <location>
        <begin position="372"/>
        <end position="393"/>
    </location>
</feature>
<dbReference type="PROSITE" id="PS50850">
    <property type="entry name" value="MFS"/>
    <property type="match status" value="1"/>
</dbReference>
<feature type="domain" description="Major facilitator superfamily (MFS) profile" evidence="7">
    <location>
        <begin position="76"/>
        <end position="529"/>
    </location>
</feature>
<organism evidence="8 9">
    <name type="scientific">Naganishia liquefaciens</name>
    <dbReference type="NCBI Taxonomy" id="104408"/>
    <lineage>
        <taxon>Eukaryota</taxon>
        <taxon>Fungi</taxon>
        <taxon>Dikarya</taxon>
        <taxon>Basidiomycota</taxon>
        <taxon>Agaricomycotina</taxon>
        <taxon>Tremellomycetes</taxon>
        <taxon>Filobasidiales</taxon>
        <taxon>Filobasidiaceae</taxon>
        <taxon>Naganishia</taxon>
    </lineage>
</organism>